<evidence type="ECO:0000256" key="5">
    <source>
        <dbReference type="HAMAP-Rule" id="MF_00291"/>
    </source>
</evidence>
<comment type="similarity">
    <text evidence="1 5">Belongs to the universal ribosomal protein uS2 family.</text>
</comment>
<dbReference type="GO" id="GO:0003735">
    <property type="term" value="F:structural constituent of ribosome"/>
    <property type="evidence" value="ECO:0007669"/>
    <property type="project" value="InterPro"/>
</dbReference>
<accession>J3Z103</accession>
<dbReference type="SUPFAM" id="SSF52313">
    <property type="entry name" value="Ribosomal protein S2"/>
    <property type="match status" value="1"/>
</dbReference>
<dbReference type="PANTHER" id="PTHR12534">
    <property type="entry name" value="30S RIBOSOMAL PROTEIN S2 PROKARYOTIC AND ORGANELLAR"/>
    <property type="match status" value="1"/>
</dbReference>
<dbReference type="AlphaFoldDB" id="J3Z103"/>
<dbReference type="InterPro" id="IPR023591">
    <property type="entry name" value="Ribosomal_uS2_flav_dom_sf"/>
</dbReference>
<dbReference type="STRING" id="1202538.A353_020"/>
<evidence type="ECO:0000256" key="3">
    <source>
        <dbReference type="ARBA" id="ARBA00023274"/>
    </source>
</evidence>
<evidence type="ECO:0000256" key="1">
    <source>
        <dbReference type="ARBA" id="ARBA00006242"/>
    </source>
</evidence>
<keyword evidence="7" id="KW-1185">Reference proteome</keyword>
<dbReference type="PANTHER" id="PTHR12534:SF0">
    <property type="entry name" value="SMALL RIBOSOMAL SUBUNIT PROTEIN US2M"/>
    <property type="match status" value="1"/>
</dbReference>
<dbReference type="Gene3D" id="1.10.287.610">
    <property type="entry name" value="Helix hairpin bin"/>
    <property type="match status" value="1"/>
</dbReference>
<dbReference type="Pfam" id="PF00318">
    <property type="entry name" value="Ribosomal_S2"/>
    <property type="match status" value="1"/>
</dbReference>
<dbReference type="InterPro" id="IPR001865">
    <property type="entry name" value="Ribosomal_uS2"/>
</dbReference>
<organism evidence="6 7">
    <name type="scientific">Candidatus Carsonella ruddii HC isolate Thao2000</name>
    <dbReference type="NCBI Taxonomy" id="1202538"/>
    <lineage>
        <taxon>Bacteria</taxon>
        <taxon>Pseudomonadati</taxon>
        <taxon>Pseudomonadota</taxon>
        <taxon>Gammaproteobacteria</taxon>
        <taxon>Oceanospirillales</taxon>
        <taxon>Halomonadaceae</taxon>
        <taxon>Zymobacter group</taxon>
        <taxon>Candidatus Carsonella</taxon>
    </lineage>
</organism>
<dbReference type="GO" id="GO:0015935">
    <property type="term" value="C:small ribosomal subunit"/>
    <property type="evidence" value="ECO:0007669"/>
    <property type="project" value="InterPro"/>
</dbReference>
<dbReference type="InterPro" id="IPR005706">
    <property type="entry name" value="Ribosomal_uS2_bac/mit/plastid"/>
</dbReference>
<dbReference type="GO" id="GO:0006412">
    <property type="term" value="P:translation"/>
    <property type="evidence" value="ECO:0007669"/>
    <property type="project" value="UniProtKB-UniRule"/>
</dbReference>
<evidence type="ECO:0000313" key="7">
    <source>
        <dbReference type="Proteomes" id="UP000003934"/>
    </source>
</evidence>
<protein>
    <recommendedName>
        <fullName evidence="4 5">Small ribosomal subunit protein uS2</fullName>
    </recommendedName>
</protein>
<sequence>MIIFHMILNNICIGNIKNVKKKFLKNYISFNYNNFSFFNIKKIIINLYLLKKYLKKIIIEKKKILFISTKNYLKEIIYKYSRSLEQYYICNKLIGGILTNSKNFKKNLNKSIILKKKRKQNFTKKEKSIFLKREKKIEFLYGGLKTMKKIPDLVFITDINKDKIIINEAKRLKIKILALVDTNDNIKGINYFIPCNINSINCINIIFKILFSEIC</sequence>
<dbReference type="Gene3D" id="3.40.50.10490">
    <property type="entry name" value="Glucose-6-phosphate isomerase like protein, domain 1"/>
    <property type="match status" value="1"/>
</dbReference>
<dbReference type="RefSeq" id="WP_014887174.1">
    <property type="nucleotide sequence ID" value="NC_018416.1"/>
</dbReference>
<dbReference type="OrthoDB" id="9808036at2"/>
<dbReference type="GeneID" id="67454744"/>
<keyword evidence="3 5" id="KW-0687">Ribonucleoprotein</keyword>
<dbReference type="PATRIC" id="fig|1202538.3.peg.19"/>
<dbReference type="EMBL" id="CP003543">
    <property type="protein sequence ID" value="AFP83874.1"/>
    <property type="molecule type" value="Genomic_DNA"/>
</dbReference>
<dbReference type="PRINTS" id="PR00395">
    <property type="entry name" value="RIBOSOMALS2"/>
</dbReference>
<gene>
    <name evidence="5 6" type="primary">rpsB</name>
    <name evidence="6" type="ORF">A353_020</name>
</gene>
<keyword evidence="2 5" id="KW-0689">Ribosomal protein</keyword>
<evidence type="ECO:0000256" key="4">
    <source>
        <dbReference type="ARBA" id="ARBA00035256"/>
    </source>
</evidence>
<evidence type="ECO:0000313" key="6">
    <source>
        <dbReference type="EMBL" id="AFP83874.1"/>
    </source>
</evidence>
<dbReference type="KEGG" id="crh:A353_020"/>
<dbReference type="Proteomes" id="UP000003934">
    <property type="component" value="Chromosome"/>
</dbReference>
<name>J3Z103_CARRU</name>
<reference evidence="6 7" key="1">
    <citation type="journal article" date="2012" name="Mol. Biol. Evol.">
        <title>Genome reduction and co-evolution between the primary and secondary bacterial symbionts of psyllids.</title>
        <authorList>
            <person name="Sloan D.B."/>
            <person name="Moran N.A."/>
        </authorList>
    </citation>
    <scope>NUCLEOTIDE SEQUENCE [LARGE SCALE GENOMIC DNA]</scope>
    <source>
        <strain evidence="6 7">HC</strain>
    </source>
</reference>
<dbReference type="NCBIfam" id="TIGR01011">
    <property type="entry name" value="rpsB_bact"/>
    <property type="match status" value="1"/>
</dbReference>
<evidence type="ECO:0000256" key="2">
    <source>
        <dbReference type="ARBA" id="ARBA00022980"/>
    </source>
</evidence>
<dbReference type="HOGENOM" id="CLU_040318_1_2_6"/>
<proteinExistence type="inferred from homology"/>
<dbReference type="HAMAP" id="MF_00291_B">
    <property type="entry name" value="Ribosomal_uS2_B"/>
    <property type="match status" value="1"/>
</dbReference>